<keyword evidence="3" id="KW-0804">Transcription</keyword>
<dbReference type="PROSITE" id="PS01124">
    <property type="entry name" value="HTH_ARAC_FAMILY_2"/>
    <property type="match status" value="1"/>
</dbReference>
<feature type="domain" description="HTH araC/xylS-type" evidence="4">
    <location>
        <begin position="188"/>
        <end position="286"/>
    </location>
</feature>
<evidence type="ECO:0000313" key="6">
    <source>
        <dbReference type="Proteomes" id="UP001166021"/>
    </source>
</evidence>
<dbReference type="InterPro" id="IPR009057">
    <property type="entry name" value="Homeodomain-like_sf"/>
</dbReference>
<dbReference type="InterPro" id="IPR011051">
    <property type="entry name" value="RmlC_Cupin_sf"/>
</dbReference>
<evidence type="ECO:0000256" key="2">
    <source>
        <dbReference type="ARBA" id="ARBA00023125"/>
    </source>
</evidence>
<dbReference type="RefSeq" id="WP_188243040.1">
    <property type="nucleotide sequence ID" value="NZ_JABTCF010000003.1"/>
</dbReference>
<comment type="caution">
    <text evidence="5">The sequence shown here is derived from an EMBL/GenBank/DDBJ whole genome shotgun (WGS) entry which is preliminary data.</text>
</comment>
<sequence>MKLTYKKTNVKPEYSFLARQDTMPCIEQDWHFHPELELIYFLKSKGTRYVGNSIGNFEEGELYLIGSNVPHLFRNHREYYNDNDEEAAVDLIVVKFTSDFLGDAFKELPEAKRLQTLFENANRGLQFSKAATYLVHTHMMGLVRAEGLSRIVGLLKILDILSVSENYGFLCSNGFDNSYKKTEKERMARIISFLNENFENKIELESVASIAHMAPNAFCRYFKKRTQKSFVQYLNEIRIGHACKLLIEGELQITTICYHSGFNTLTNFNRQFKTLMKMTPTEYMEQYKAKIQLEAV</sequence>
<evidence type="ECO:0000259" key="4">
    <source>
        <dbReference type="PROSITE" id="PS01124"/>
    </source>
</evidence>
<dbReference type="Gene3D" id="2.60.120.10">
    <property type="entry name" value="Jelly Rolls"/>
    <property type="match status" value="1"/>
</dbReference>
<protein>
    <submittedName>
        <fullName evidence="5">AraC family transcriptional regulator</fullName>
    </submittedName>
</protein>
<organism evidence="5 6">
    <name type="scientific">Maribacter aquimaris</name>
    <dbReference type="NCBI Taxonomy" id="2737171"/>
    <lineage>
        <taxon>Bacteria</taxon>
        <taxon>Pseudomonadati</taxon>
        <taxon>Bacteroidota</taxon>
        <taxon>Flavobacteriia</taxon>
        <taxon>Flavobacteriales</taxon>
        <taxon>Flavobacteriaceae</taxon>
        <taxon>Maribacter</taxon>
    </lineage>
</organism>
<dbReference type="InterPro" id="IPR018060">
    <property type="entry name" value="HTH_AraC"/>
</dbReference>
<dbReference type="Gene3D" id="1.10.10.60">
    <property type="entry name" value="Homeodomain-like"/>
    <property type="match status" value="2"/>
</dbReference>
<dbReference type="InterPro" id="IPR018062">
    <property type="entry name" value="HTH_AraC-typ_CS"/>
</dbReference>
<dbReference type="SMART" id="SM00342">
    <property type="entry name" value="HTH_ARAC"/>
    <property type="match status" value="1"/>
</dbReference>
<keyword evidence="2" id="KW-0238">DNA-binding</keyword>
<dbReference type="PANTHER" id="PTHR43280:SF27">
    <property type="entry name" value="TRANSCRIPTIONAL REGULATOR MTLR"/>
    <property type="match status" value="1"/>
</dbReference>
<dbReference type="PROSITE" id="PS00041">
    <property type="entry name" value="HTH_ARAC_FAMILY_1"/>
    <property type="match status" value="1"/>
</dbReference>
<name>A0ABR7UZM8_9FLAO</name>
<dbReference type="PANTHER" id="PTHR43280">
    <property type="entry name" value="ARAC-FAMILY TRANSCRIPTIONAL REGULATOR"/>
    <property type="match status" value="1"/>
</dbReference>
<evidence type="ECO:0000313" key="5">
    <source>
        <dbReference type="EMBL" id="MBD0777520.1"/>
    </source>
</evidence>
<evidence type="ECO:0000256" key="3">
    <source>
        <dbReference type="ARBA" id="ARBA00023163"/>
    </source>
</evidence>
<gene>
    <name evidence="5" type="ORF">HPE56_06930</name>
</gene>
<dbReference type="Pfam" id="PF12833">
    <property type="entry name" value="HTH_18"/>
    <property type="match status" value="1"/>
</dbReference>
<proteinExistence type="predicted"/>
<dbReference type="InterPro" id="IPR014710">
    <property type="entry name" value="RmlC-like_jellyroll"/>
</dbReference>
<dbReference type="SUPFAM" id="SSF51182">
    <property type="entry name" value="RmlC-like cupins"/>
    <property type="match status" value="1"/>
</dbReference>
<keyword evidence="1" id="KW-0805">Transcription regulation</keyword>
<accession>A0ABR7UZM8</accession>
<dbReference type="Proteomes" id="UP001166021">
    <property type="component" value="Unassembled WGS sequence"/>
</dbReference>
<reference evidence="5" key="1">
    <citation type="submission" date="2020-05" db="EMBL/GenBank/DDBJ databases">
        <title>The draft genome sequence of Maribacter sp. ANRC-HE7.</title>
        <authorList>
            <person name="Mu L."/>
        </authorList>
    </citation>
    <scope>NUCLEOTIDE SEQUENCE</scope>
    <source>
        <strain evidence="5">ANRC-HE7</strain>
    </source>
</reference>
<dbReference type="CDD" id="cd06976">
    <property type="entry name" value="cupin_MtlR-like_N"/>
    <property type="match status" value="1"/>
</dbReference>
<dbReference type="EMBL" id="JABTCF010000003">
    <property type="protein sequence ID" value="MBD0777520.1"/>
    <property type="molecule type" value="Genomic_DNA"/>
</dbReference>
<evidence type="ECO:0000256" key="1">
    <source>
        <dbReference type="ARBA" id="ARBA00023015"/>
    </source>
</evidence>
<dbReference type="SUPFAM" id="SSF46689">
    <property type="entry name" value="Homeodomain-like"/>
    <property type="match status" value="2"/>
</dbReference>
<keyword evidence="6" id="KW-1185">Reference proteome</keyword>